<protein>
    <submittedName>
        <fullName evidence="2">tRNA(Arg) A34 adenosine deaminase TadA</fullName>
    </submittedName>
</protein>
<dbReference type="AlphaFoldDB" id="A0A366CVR8"/>
<dbReference type="OrthoDB" id="9802676at2"/>
<dbReference type="PANTHER" id="PTHR11079">
    <property type="entry name" value="CYTOSINE DEAMINASE FAMILY MEMBER"/>
    <property type="match status" value="1"/>
</dbReference>
<dbReference type="Gene3D" id="3.40.140.10">
    <property type="entry name" value="Cytidine Deaminase, domain 2"/>
    <property type="match status" value="1"/>
</dbReference>
<dbReference type="InterPro" id="IPR016193">
    <property type="entry name" value="Cytidine_deaminase-like"/>
</dbReference>
<evidence type="ECO:0000313" key="3">
    <source>
        <dbReference type="Proteomes" id="UP000252086"/>
    </source>
</evidence>
<dbReference type="Pfam" id="PF00383">
    <property type="entry name" value="dCMP_cyt_deam_1"/>
    <property type="match status" value="1"/>
</dbReference>
<dbReference type="EMBL" id="QNRF01000007">
    <property type="protein sequence ID" value="RBO81920.1"/>
    <property type="molecule type" value="Genomic_DNA"/>
</dbReference>
<dbReference type="SUPFAM" id="SSF53927">
    <property type="entry name" value="Cytidine deaminase-like"/>
    <property type="match status" value="1"/>
</dbReference>
<organism evidence="2 3">
    <name type="scientific">Marinomonas aquiplantarum</name>
    <dbReference type="NCBI Taxonomy" id="491951"/>
    <lineage>
        <taxon>Bacteria</taxon>
        <taxon>Pseudomonadati</taxon>
        <taxon>Pseudomonadota</taxon>
        <taxon>Gammaproteobacteria</taxon>
        <taxon>Oceanospirillales</taxon>
        <taxon>Oceanospirillaceae</taxon>
        <taxon>Marinomonas</taxon>
    </lineage>
</organism>
<reference evidence="2 3" key="1">
    <citation type="submission" date="2018-06" db="EMBL/GenBank/DDBJ databases">
        <title>Genomic Encyclopedia of Type Strains, Phase III (KMG-III): the genomes of soil and plant-associated and newly described type strains.</title>
        <authorList>
            <person name="Whitman W."/>
        </authorList>
    </citation>
    <scope>NUCLEOTIDE SEQUENCE [LARGE SCALE GENOMIC DNA]</scope>
    <source>
        <strain evidence="2 3">CECT 7732</strain>
    </source>
</reference>
<keyword evidence="3" id="KW-1185">Reference proteome</keyword>
<dbReference type="FunFam" id="3.40.140.10:FF:000051">
    <property type="entry name" value="Nucleoside deaminase"/>
    <property type="match status" value="1"/>
</dbReference>
<sequence length="165" mass="18164">MTLSAQDTTLSEQDKTFLRQSFALAEEAKQQGIHPFAALLVDAQGEVLMTQVNGYLPDFDMTGHAERKLMTRASKAYRPDFLAKCTMYVSAEPCAMCAGASYWAGLGRLVYGLSEASLKGITGNHPENPTLDLPCRTVFDSGQRKVKVIGPCLEKEAAKLHEDFW</sequence>
<dbReference type="CDD" id="cd01285">
    <property type="entry name" value="nucleoside_deaminase"/>
    <property type="match status" value="1"/>
</dbReference>
<feature type="domain" description="CMP/dCMP-type deaminase" evidence="1">
    <location>
        <begin position="12"/>
        <end position="124"/>
    </location>
</feature>
<dbReference type="GO" id="GO:0052717">
    <property type="term" value="F:tRNA-specific adenosine-34 deaminase activity"/>
    <property type="evidence" value="ECO:0007669"/>
    <property type="project" value="TreeGrafter"/>
</dbReference>
<evidence type="ECO:0000313" key="2">
    <source>
        <dbReference type="EMBL" id="RBO81920.1"/>
    </source>
</evidence>
<name>A0A366CVR8_9GAMM</name>
<proteinExistence type="predicted"/>
<dbReference type="RefSeq" id="WP_113875119.1">
    <property type="nucleotide sequence ID" value="NZ_QNRF01000007.1"/>
</dbReference>
<comment type="caution">
    <text evidence="2">The sequence shown here is derived from an EMBL/GenBank/DDBJ whole genome shotgun (WGS) entry which is preliminary data.</text>
</comment>
<dbReference type="GO" id="GO:0002100">
    <property type="term" value="P:tRNA wobble adenosine to inosine editing"/>
    <property type="evidence" value="ECO:0007669"/>
    <property type="project" value="TreeGrafter"/>
</dbReference>
<dbReference type="PROSITE" id="PS51747">
    <property type="entry name" value="CYT_DCMP_DEAMINASES_2"/>
    <property type="match status" value="1"/>
</dbReference>
<evidence type="ECO:0000259" key="1">
    <source>
        <dbReference type="PROSITE" id="PS51747"/>
    </source>
</evidence>
<dbReference type="PANTHER" id="PTHR11079:SF202">
    <property type="entry name" value="TRNA-SPECIFIC ADENOSINE DEAMINASE"/>
    <property type="match status" value="1"/>
</dbReference>
<gene>
    <name evidence="2" type="ORF">DFP76_10763</name>
</gene>
<dbReference type="Proteomes" id="UP000252086">
    <property type="component" value="Unassembled WGS sequence"/>
</dbReference>
<dbReference type="InterPro" id="IPR002125">
    <property type="entry name" value="CMP_dCMP_dom"/>
</dbReference>
<accession>A0A366CVR8</accession>